<sequence>MNCISTKYCKRRYKSLFGRSSLNGRYQAKEAYEIAALMQPAYCYAFIAKVRYYIYKVIRSKLVKMCVHIKTCLFGKSQCFDFLAYMHLQVTTVIASSLVMWLILVHPRFRRKM</sequence>
<evidence type="ECO:0000313" key="2">
    <source>
        <dbReference type="EMBL" id="GMT21358.1"/>
    </source>
</evidence>
<feature type="non-terminal residue" evidence="2">
    <location>
        <position position="113"/>
    </location>
</feature>
<keyword evidence="1" id="KW-0812">Transmembrane</keyword>
<dbReference type="Proteomes" id="UP001432322">
    <property type="component" value="Unassembled WGS sequence"/>
</dbReference>
<evidence type="ECO:0008006" key="4">
    <source>
        <dbReference type="Google" id="ProtNLM"/>
    </source>
</evidence>
<evidence type="ECO:0000313" key="3">
    <source>
        <dbReference type="Proteomes" id="UP001432322"/>
    </source>
</evidence>
<protein>
    <recommendedName>
        <fullName evidence="4">G protein-coupled receptor</fullName>
    </recommendedName>
</protein>
<dbReference type="EMBL" id="BTSY01000004">
    <property type="protein sequence ID" value="GMT21358.1"/>
    <property type="molecule type" value="Genomic_DNA"/>
</dbReference>
<keyword evidence="1" id="KW-1133">Transmembrane helix</keyword>
<organism evidence="2 3">
    <name type="scientific">Pristionchus fissidentatus</name>
    <dbReference type="NCBI Taxonomy" id="1538716"/>
    <lineage>
        <taxon>Eukaryota</taxon>
        <taxon>Metazoa</taxon>
        <taxon>Ecdysozoa</taxon>
        <taxon>Nematoda</taxon>
        <taxon>Chromadorea</taxon>
        <taxon>Rhabditida</taxon>
        <taxon>Rhabditina</taxon>
        <taxon>Diplogasteromorpha</taxon>
        <taxon>Diplogasteroidea</taxon>
        <taxon>Neodiplogasteridae</taxon>
        <taxon>Pristionchus</taxon>
    </lineage>
</organism>
<evidence type="ECO:0000256" key="1">
    <source>
        <dbReference type="SAM" id="Phobius"/>
    </source>
</evidence>
<keyword evidence="1" id="KW-0472">Membrane</keyword>
<feature type="transmembrane region" description="Helical" evidence="1">
    <location>
        <begin position="82"/>
        <end position="104"/>
    </location>
</feature>
<dbReference type="AlphaFoldDB" id="A0AAV5VSR9"/>
<comment type="caution">
    <text evidence="2">The sequence shown here is derived from an EMBL/GenBank/DDBJ whole genome shotgun (WGS) entry which is preliminary data.</text>
</comment>
<accession>A0AAV5VSR9</accession>
<reference evidence="2" key="1">
    <citation type="submission" date="2023-10" db="EMBL/GenBank/DDBJ databases">
        <title>Genome assembly of Pristionchus species.</title>
        <authorList>
            <person name="Yoshida K."/>
            <person name="Sommer R.J."/>
        </authorList>
    </citation>
    <scope>NUCLEOTIDE SEQUENCE</scope>
    <source>
        <strain evidence="2">RS5133</strain>
    </source>
</reference>
<proteinExistence type="predicted"/>
<gene>
    <name evidence="2" type="ORF">PFISCL1PPCAC_12655</name>
</gene>
<name>A0AAV5VSR9_9BILA</name>
<keyword evidence="3" id="KW-1185">Reference proteome</keyword>